<dbReference type="OrthoDB" id="118550at2759"/>
<organism evidence="5">
    <name type="scientific">Naegleria gruberi</name>
    <name type="common">Amoeba</name>
    <dbReference type="NCBI Taxonomy" id="5762"/>
    <lineage>
        <taxon>Eukaryota</taxon>
        <taxon>Discoba</taxon>
        <taxon>Heterolobosea</taxon>
        <taxon>Tetramitia</taxon>
        <taxon>Eutetramitia</taxon>
        <taxon>Vahlkampfiidae</taxon>
        <taxon>Naegleria</taxon>
    </lineage>
</organism>
<gene>
    <name evidence="4" type="ORF">NAEGRDRAFT_88198</name>
</gene>
<evidence type="ECO:0000259" key="3">
    <source>
        <dbReference type="PROSITE" id="PS51294"/>
    </source>
</evidence>
<proteinExistence type="predicted"/>
<name>D2W1T0_NAEGR</name>
<dbReference type="AlphaFoldDB" id="D2W1T0"/>
<dbReference type="InterPro" id="IPR009057">
    <property type="entry name" value="Homeodomain-like_sf"/>
</dbReference>
<accession>D2W1T0</accession>
<feature type="region of interest" description="Disordered" evidence="1">
    <location>
        <begin position="72"/>
        <end position="113"/>
    </location>
</feature>
<evidence type="ECO:0000256" key="1">
    <source>
        <dbReference type="SAM" id="MobiDB-lite"/>
    </source>
</evidence>
<dbReference type="InParanoid" id="D2W1T0"/>
<feature type="region of interest" description="Disordered" evidence="1">
    <location>
        <begin position="347"/>
        <end position="384"/>
    </location>
</feature>
<reference evidence="4 5" key="1">
    <citation type="journal article" date="2010" name="Cell">
        <title>The genome of Naegleria gruberi illuminates early eukaryotic versatility.</title>
        <authorList>
            <person name="Fritz-Laylin L.K."/>
            <person name="Prochnik S.E."/>
            <person name="Ginger M.L."/>
            <person name="Dacks J.B."/>
            <person name="Carpenter M.L."/>
            <person name="Field M.C."/>
            <person name="Kuo A."/>
            <person name="Paredez A."/>
            <person name="Chapman J."/>
            <person name="Pham J."/>
            <person name="Shu S."/>
            <person name="Neupane R."/>
            <person name="Cipriano M."/>
            <person name="Mancuso J."/>
            <person name="Tu H."/>
            <person name="Salamov A."/>
            <person name="Lindquist E."/>
            <person name="Shapiro H."/>
            <person name="Lucas S."/>
            <person name="Grigoriev I.V."/>
            <person name="Cande W.Z."/>
            <person name="Fulton C."/>
            <person name="Rokhsar D.S."/>
            <person name="Dawson S.C."/>
        </authorList>
    </citation>
    <scope>NUCLEOTIDE SEQUENCE [LARGE SCALE GENOMIC DNA]</scope>
    <source>
        <strain evidence="4 5">NEG-M</strain>
    </source>
</reference>
<dbReference type="RefSeq" id="XP_002669763.1">
    <property type="nucleotide sequence ID" value="XM_002669717.1"/>
</dbReference>
<feature type="domain" description="HTH myb-type" evidence="3">
    <location>
        <begin position="408"/>
        <end position="460"/>
    </location>
</feature>
<dbReference type="SUPFAM" id="SSF46689">
    <property type="entry name" value="Homeodomain-like"/>
    <property type="match status" value="1"/>
</dbReference>
<feature type="compositionally biased region" description="Polar residues" evidence="1">
    <location>
        <begin position="93"/>
        <end position="102"/>
    </location>
</feature>
<feature type="domain" description="Myb-like" evidence="2">
    <location>
        <begin position="408"/>
        <end position="451"/>
    </location>
</feature>
<dbReference type="InterPro" id="IPR017930">
    <property type="entry name" value="Myb_dom"/>
</dbReference>
<evidence type="ECO:0000313" key="5">
    <source>
        <dbReference type="Proteomes" id="UP000006671"/>
    </source>
</evidence>
<feature type="compositionally biased region" description="Polar residues" evidence="1">
    <location>
        <begin position="1"/>
        <end position="24"/>
    </location>
</feature>
<feature type="compositionally biased region" description="Low complexity" evidence="1">
    <location>
        <begin position="235"/>
        <end position="246"/>
    </location>
</feature>
<sequence>MLNASPPSYNKPEQQTTSHHPTTLNNYKNNNNMKCSVIQDIAQTPIITSNNTSSNSCTTAVTCANYPLQHNNNPINPKLEDYPPQQQEEQEPSNGEKQFSSNVHEEHQTLPPFSFNNQDIIHMAPEYPSQKPPIHAYLSCIEPQFTLYEPSLDPLVCMSTIFKPNSKLAVIDHNKTSQMLSHKHPMNDAIEPRTSTFVQSKKIFEPSYPLSTNYEAINVVDSGVHQPTTVFPSIPSSSSLASSSSSTHIHHPPNASIASHLQNGANTRMHASVLPTSPLLHSPILHVVPSPSMVQFPISNVNTTSSRIAKPKINDTFITSSRVGHASSNSLNSTTQDFHLPTKQLKKLDTETGKKSSPTQQGNLYEEDSSSPLHNEEDSDESIEDVTLEETMMRCSPYKKITTSETGDVQINHGTWSKEEHEMFLLGLKEAGRNWELIANKYIKSRVRSQVASHEIFQKD</sequence>
<dbReference type="KEGG" id="ngr:NAEGRDRAFT_88198"/>
<evidence type="ECO:0000313" key="4">
    <source>
        <dbReference type="EMBL" id="EFC37019.1"/>
    </source>
</evidence>
<dbReference type="Proteomes" id="UP000006671">
    <property type="component" value="Unassembled WGS sequence"/>
</dbReference>
<dbReference type="PROSITE" id="PS51294">
    <property type="entry name" value="HTH_MYB"/>
    <property type="match status" value="1"/>
</dbReference>
<dbReference type="PROSITE" id="PS50090">
    <property type="entry name" value="MYB_LIKE"/>
    <property type="match status" value="1"/>
</dbReference>
<dbReference type="Gene3D" id="1.10.10.60">
    <property type="entry name" value="Homeodomain-like"/>
    <property type="match status" value="1"/>
</dbReference>
<dbReference type="Pfam" id="PF00249">
    <property type="entry name" value="Myb_DNA-binding"/>
    <property type="match status" value="1"/>
</dbReference>
<evidence type="ECO:0000259" key="2">
    <source>
        <dbReference type="PROSITE" id="PS50090"/>
    </source>
</evidence>
<dbReference type="GeneID" id="8856267"/>
<keyword evidence="5" id="KW-1185">Reference proteome</keyword>
<dbReference type="CDD" id="cd00167">
    <property type="entry name" value="SANT"/>
    <property type="match status" value="1"/>
</dbReference>
<dbReference type="VEuPathDB" id="AmoebaDB:NAEGRDRAFT_88198"/>
<dbReference type="EMBL" id="GG738923">
    <property type="protein sequence ID" value="EFC37019.1"/>
    <property type="molecule type" value="Genomic_DNA"/>
</dbReference>
<feature type="region of interest" description="Disordered" evidence="1">
    <location>
        <begin position="1"/>
        <end position="29"/>
    </location>
</feature>
<dbReference type="InterPro" id="IPR001005">
    <property type="entry name" value="SANT/Myb"/>
</dbReference>
<feature type="region of interest" description="Disordered" evidence="1">
    <location>
        <begin position="235"/>
        <end position="259"/>
    </location>
</feature>
<protein>
    <submittedName>
        <fullName evidence="4">SANT domain-containing protein</fullName>
    </submittedName>
</protein>